<keyword evidence="1" id="KW-0812">Transmembrane</keyword>
<reference evidence="3" key="2">
    <citation type="submission" date="2015-06" db="EMBL/GenBank/DDBJ databases">
        <title>Genome Sequence of Bacillus endophyticus and Analysis of its Companion Mechanism in the Ketogulonigenium vulgare-Bacillus strain Consortium.</title>
        <authorList>
            <person name="Jia N."/>
            <person name="Du J."/>
            <person name="Ding M.-Z."/>
            <person name="Gao F."/>
            <person name="Yuan Y.-J."/>
        </authorList>
    </citation>
    <scope>NUCLEOTIDE SEQUENCE [LARGE SCALE GENOMIC DNA]</scope>
    <source>
        <strain evidence="3">Hbe603</strain>
    </source>
</reference>
<dbReference type="EMBL" id="CP011974">
    <property type="protein sequence ID" value="AKO92435.1"/>
    <property type="molecule type" value="Genomic_DNA"/>
</dbReference>
<organism evidence="2 3">
    <name type="scientific">Priestia filamentosa</name>
    <dbReference type="NCBI Taxonomy" id="1402861"/>
    <lineage>
        <taxon>Bacteria</taxon>
        <taxon>Bacillati</taxon>
        <taxon>Bacillota</taxon>
        <taxon>Bacilli</taxon>
        <taxon>Bacillales</taxon>
        <taxon>Bacillaceae</taxon>
        <taxon>Priestia</taxon>
    </lineage>
</organism>
<keyword evidence="3" id="KW-1185">Reference proteome</keyword>
<name>A0A0H4KFQ3_9BACI</name>
<dbReference type="PATRIC" id="fig|135735.6.peg.2129"/>
<proteinExistence type="predicted"/>
<keyword evidence="1" id="KW-1133">Transmembrane helix</keyword>
<dbReference type="AlphaFoldDB" id="A0A0H4KFQ3"/>
<sequence length="393" mass="46172">MNALALFRRKLRETMRYYTSIIKTVADWTVWLYLFIPGMLFLIVFYLYYLGNTSPSFIHFMDKYLFFVFFFYLLWGKIRTFLEKPDEVFSALNKPFIKKIVSFGILYSSGKIIVTNFLLFALLYPFLCDLSYSFSFSAYIITGAILQLFRSLCFYIIETVRWRYTVQCLVKLFTIFAIALALYSILYIHSLSPYIWGFGSLFVILLIIVKVNGPFFIDKEIERELSNSNRLREIILQQADALDYKSKPNRLFKGTYLFRNETIENTIIDSFIKTTIRNSKTLRMIAQIVLYSLIAIIVISNTLMKEISLLFVLFLFKQVVNNEWRLFIQSLKDQSLLNIQKVHKLALKVTVTPYFFGLVAFGAATVLFYSLKEAIMFLMGNGILFFLAKRKYF</sequence>
<evidence type="ECO:0000256" key="1">
    <source>
        <dbReference type="SAM" id="Phobius"/>
    </source>
</evidence>
<feature type="transmembrane region" description="Helical" evidence="1">
    <location>
        <begin position="345"/>
        <end position="368"/>
    </location>
</feature>
<feature type="transmembrane region" description="Helical" evidence="1">
    <location>
        <begin position="136"/>
        <end position="157"/>
    </location>
</feature>
<dbReference type="RefSeq" id="WP_040057840.1">
    <property type="nucleotide sequence ID" value="NZ_CP011974.1"/>
</dbReference>
<feature type="transmembrane region" description="Helical" evidence="1">
    <location>
        <begin position="100"/>
        <end position="124"/>
    </location>
</feature>
<accession>A0A0H4KFQ3</accession>
<feature type="transmembrane region" description="Helical" evidence="1">
    <location>
        <begin position="169"/>
        <end position="188"/>
    </location>
</feature>
<gene>
    <name evidence="2" type="ORF">BEH_10225</name>
</gene>
<evidence type="ECO:0000313" key="3">
    <source>
        <dbReference type="Proteomes" id="UP000036202"/>
    </source>
</evidence>
<keyword evidence="1" id="KW-0472">Membrane</keyword>
<dbReference type="GO" id="GO:0016020">
    <property type="term" value="C:membrane"/>
    <property type="evidence" value="ECO:0007669"/>
    <property type="project" value="InterPro"/>
</dbReference>
<reference evidence="2 3" key="1">
    <citation type="journal article" date="2015" name="PLoS ONE">
        <title>Genome Sequence of Bacillus endophyticus and Analysis of Its Companion Mechanism in the Ketogulonigenium vulgare-Bacillus Strain Consortium.</title>
        <authorList>
            <person name="Jia N."/>
            <person name="Du J."/>
            <person name="Ding M.Z."/>
            <person name="Gao F."/>
            <person name="Yuan Y.J."/>
        </authorList>
    </citation>
    <scope>NUCLEOTIDE SEQUENCE [LARGE SCALE GENOMIC DNA]</scope>
    <source>
        <strain evidence="2 3">Hbe603</strain>
    </source>
</reference>
<dbReference type="InterPro" id="IPR010288">
    <property type="entry name" value="EcsB_ABC"/>
</dbReference>
<feature type="transmembrane region" description="Helical" evidence="1">
    <location>
        <begin position="194"/>
        <end position="217"/>
    </location>
</feature>
<dbReference type="Proteomes" id="UP000036202">
    <property type="component" value="Chromosome"/>
</dbReference>
<dbReference type="KEGG" id="beo:BEH_10225"/>
<protein>
    <submittedName>
        <fullName evidence="2">Uncharacterized protein</fullName>
    </submittedName>
</protein>
<feature type="transmembrane region" description="Helical" evidence="1">
    <location>
        <begin position="30"/>
        <end position="51"/>
    </location>
</feature>
<evidence type="ECO:0000313" key="2">
    <source>
        <dbReference type="EMBL" id="AKO92435.1"/>
    </source>
</evidence>
<dbReference type="Pfam" id="PF05975">
    <property type="entry name" value="EcsB"/>
    <property type="match status" value="1"/>
</dbReference>
<feature type="transmembrane region" description="Helical" evidence="1">
    <location>
        <begin position="282"/>
        <end position="301"/>
    </location>
</feature>
<dbReference type="OrthoDB" id="2448479at2"/>